<dbReference type="InterPro" id="IPR050166">
    <property type="entry name" value="ABC_transporter_ATP-bind"/>
</dbReference>
<dbReference type="PROSITE" id="PS00211">
    <property type="entry name" value="ABC_TRANSPORTER_1"/>
    <property type="match status" value="1"/>
</dbReference>
<dbReference type="InterPro" id="IPR003439">
    <property type="entry name" value="ABC_transporter-like_ATP-bd"/>
</dbReference>
<evidence type="ECO:0000256" key="3">
    <source>
        <dbReference type="ARBA" id="ARBA00022741"/>
    </source>
</evidence>
<evidence type="ECO:0000256" key="5">
    <source>
        <dbReference type="ARBA" id="ARBA00022967"/>
    </source>
</evidence>
<dbReference type="Gene3D" id="3.40.50.300">
    <property type="entry name" value="P-loop containing nucleotide triphosphate hydrolases"/>
    <property type="match status" value="1"/>
</dbReference>
<keyword evidence="3" id="KW-0547">Nucleotide-binding</keyword>
<name>A0ABN3SVN5_9ACTN</name>
<keyword evidence="9" id="KW-1185">Reference proteome</keyword>
<dbReference type="InterPro" id="IPR003593">
    <property type="entry name" value="AAA+_ATPase"/>
</dbReference>
<organism evidence="8 9">
    <name type="scientific">Streptomyces lunalinharesii</name>
    <dbReference type="NCBI Taxonomy" id="333384"/>
    <lineage>
        <taxon>Bacteria</taxon>
        <taxon>Bacillati</taxon>
        <taxon>Actinomycetota</taxon>
        <taxon>Actinomycetes</taxon>
        <taxon>Kitasatosporales</taxon>
        <taxon>Streptomycetaceae</taxon>
        <taxon>Streptomyces</taxon>
    </lineage>
</organism>
<dbReference type="SUPFAM" id="SSF52540">
    <property type="entry name" value="P-loop containing nucleoside triphosphate hydrolases"/>
    <property type="match status" value="1"/>
</dbReference>
<evidence type="ECO:0000256" key="1">
    <source>
        <dbReference type="ARBA" id="ARBA00022448"/>
    </source>
</evidence>
<dbReference type="EMBL" id="BAAARK010000038">
    <property type="protein sequence ID" value="GAA2686134.1"/>
    <property type="molecule type" value="Genomic_DNA"/>
</dbReference>
<evidence type="ECO:0000313" key="9">
    <source>
        <dbReference type="Proteomes" id="UP001500994"/>
    </source>
</evidence>
<feature type="domain" description="ABC transporter" evidence="7">
    <location>
        <begin position="16"/>
        <end position="230"/>
    </location>
</feature>
<dbReference type="InterPro" id="IPR027417">
    <property type="entry name" value="P-loop_NTPase"/>
</dbReference>
<dbReference type="SMART" id="SM00382">
    <property type="entry name" value="AAA"/>
    <property type="match status" value="1"/>
</dbReference>
<dbReference type="PROSITE" id="PS50893">
    <property type="entry name" value="ABC_TRANSPORTER_2"/>
    <property type="match status" value="1"/>
</dbReference>
<evidence type="ECO:0000256" key="6">
    <source>
        <dbReference type="ARBA" id="ARBA00023136"/>
    </source>
</evidence>
<keyword evidence="2" id="KW-1003">Cell membrane</keyword>
<keyword evidence="4 8" id="KW-0067">ATP-binding</keyword>
<keyword evidence="5" id="KW-1278">Translocase</keyword>
<reference evidence="8 9" key="1">
    <citation type="journal article" date="2019" name="Int. J. Syst. Evol. Microbiol.">
        <title>The Global Catalogue of Microorganisms (GCM) 10K type strain sequencing project: providing services to taxonomists for standard genome sequencing and annotation.</title>
        <authorList>
            <consortium name="The Broad Institute Genomics Platform"/>
            <consortium name="The Broad Institute Genome Sequencing Center for Infectious Disease"/>
            <person name="Wu L."/>
            <person name="Ma J."/>
        </authorList>
    </citation>
    <scope>NUCLEOTIDE SEQUENCE [LARGE SCALE GENOMIC DNA]</scope>
    <source>
        <strain evidence="8 9">JCM 16374</strain>
    </source>
</reference>
<dbReference type="RefSeq" id="WP_344583310.1">
    <property type="nucleotide sequence ID" value="NZ_BAAARK010000038.1"/>
</dbReference>
<sequence>MATDVHGEVTADRAVVEVNALTRSFDGRAVLDELALTVRSGEFVALLGRSGCGKSTLLRVLAGLDRDIEGSVLVPRRRAVAFQTPRLMPWKRVWRNVVLGLPGRPTRETAVRALAEVGLEHRAHAWPKTLSGGEAQRASLARALVREPDLLLLDEPFGALDALTRITARQQVAEVWQRRGCAVLLVTHDVEEALLLADRVLVMQDGVIAHEQPVDLPRPRDVGAPEFSLLRAGLLTELGVVAPQDPC</sequence>
<protein>
    <submittedName>
        <fullName evidence="8">ABC transporter ATP-binding protein</fullName>
    </submittedName>
</protein>
<keyword evidence="6" id="KW-0472">Membrane</keyword>
<gene>
    <name evidence="8" type="ORF">GCM10009864_69610</name>
</gene>
<evidence type="ECO:0000256" key="2">
    <source>
        <dbReference type="ARBA" id="ARBA00022475"/>
    </source>
</evidence>
<dbReference type="Proteomes" id="UP001500994">
    <property type="component" value="Unassembled WGS sequence"/>
</dbReference>
<evidence type="ECO:0000256" key="4">
    <source>
        <dbReference type="ARBA" id="ARBA00022840"/>
    </source>
</evidence>
<dbReference type="Pfam" id="PF00005">
    <property type="entry name" value="ABC_tran"/>
    <property type="match status" value="1"/>
</dbReference>
<evidence type="ECO:0000313" key="8">
    <source>
        <dbReference type="EMBL" id="GAA2686134.1"/>
    </source>
</evidence>
<evidence type="ECO:0000259" key="7">
    <source>
        <dbReference type="PROSITE" id="PS50893"/>
    </source>
</evidence>
<dbReference type="PANTHER" id="PTHR42788:SF17">
    <property type="entry name" value="ALIPHATIC SULFONATES IMPORT ATP-BINDING PROTEIN SSUB"/>
    <property type="match status" value="1"/>
</dbReference>
<proteinExistence type="predicted"/>
<dbReference type="GO" id="GO:0005524">
    <property type="term" value="F:ATP binding"/>
    <property type="evidence" value="ECO:0007669"/>
    <property type="project" value="UniProtKB-KW"/>
</dbReference>
<dbReference type="InterPro" id="IPR017871">
    <property type="entry name" value="ABC_transporter-like_CS"/>
</dbReference>
<comment type="caution">
    <text evidence="8">The sequence shown here is derived from an EMBL/GenBank/DDBJ whole genome shotgun (WGS) entry which is preliminary data.</text>
</comment>
<dbReference type="PANTHER" id="PTHR42788">
    <property type="entry name" value="TAURINE IMPORT ATP-BINDING PROTEIN-RELATED"/>
    <property type="match status" value="1"/>
</dbReference>
<keyword evidence="1" id="KW-0813">Transport</keyword>
<accession>A0ABN3SVN5</accession>